<accession>A0A812MEN1</accession>
<protein>
    <submittedName>
        <fullName evidence="2">Uncharacterized protein</fullName>
    </submittedName>
</protein>
<evidence type="ECO:0000313" key="2">
    <source>
        <dbReference type="EMBL" id="CAE7264508.1"/>
    </source>
</evidence>
<gene>
    <name evidence="2" type="ORF">SNAT2548_LOCUS13934</name>
</gene>
<proteinExistence type="predicted"/>
<dbReference type="AlphaFoldDB" id="A0A812MEN1"/>
<comment type="caution">
    <text evidence="2">The sequence shown here is derived from an EMBL/GenBank/DDBJ whole genome shotgun (WGS) entry which is preliminary data.</text>
</comment>
<name>A0A812MEN1_9DINO</name>
<reference evidence="2" key="1">
    <citation type="submission" date="2021-02" db="EMBL/GenBank/DDBJ databases">
        <authorList>
            <person name="Dougan E. K."/>
            <person name="Rhodes N."/>
            <person name="Thang M."/>
            <person name="Chan C."/>
        </authorList>
    </citation>
    <scope>NUCLEOTIDE SEQUENCE</scope>
</reference>
<dbReference type="Proteomes" id="UP000604046">
    <property type="component" value="Unassembled WGS sequence"/>
</dbReference>
<dbReference type="OrthoDB" id="10348461at2759"/>
<sequence>MDSAGARWAFPGAACCVLILTVVGSLYFQFSVFQQDWFQGSTLKPPGREAPKQPVGPPSRVILAVHPKTGSTTLGRAIYFHALAQGRQQTVSRVHYPYDRRWDKECNYVMQSLHNCTVANWCLIISTVRRSGANAVSQFFEFCRWVYNNNSTSAQKFLFAMNEEELKDAVINFTRRFYLPFSDCWWWKTYLAFRELGGFNFEIDDLMRKRISTVPNAVWIVLPPFEEGVQAREAALEPWFPGINLSENIMNTSNGSMHPWPVQYSKMMSYFRNESRWPTDLAEGLRHQDMMVLFYPDGRLF</sequence>
<evidence type="ECO:0000256" key="1">
    <source>
        <dbReference type="SAM" id="Phobius"/>
    </source>
</evidence>
<keyword evidence="3" id="KW-1185">Reference proteome</keyword>
<evidence type="ECO:0000313" key="3">
    <source>
        <dbReference type="Proteomes" id="UP000604046"/>
    </source>
</evidence>
<keyword evidence="1" id="KW-0472">Membrane</keyword>
<keyword evidence="1" id="KW-1133">Transmembrane helix</keyword>
<keyword evidence="1" id="KW-0812">Transmembrane</keyword>
<dbReference type="EMBL" id="CAJNDS010001546">
    <property type="protein sequence ID" value="CAE7264508.1"/>
    <property type="molecule type" value="Genomic_DNA"/>
</dbReference>
<feature type="transmembrane region" description="Helical" evidence="1">
    <location>
        <begin position="6"/>
        <end position="28"/>
    </location>
</feature>
<organism evidence="2 3">
    <name type="scientific">Symbiodinium natans</name>
    <dbReference type="NCBI Taxonomy" id="878477"/>
    <lineage>
        <taxon>Eukaryota</taxon>
        <taxon>Sar</taxon>
        <taxon>Alveolata</taxon>
        <taxon>Dinophyceae</taxon>
        <taxon>Suessiales</taxon>
        <taxon>Symbiodiniaceae</taxon>
        <taxon>Symbiodinium</taxon>
    </lineage>
</organism>